<evidence type="ECO:0000259" key="11">
    <source>
        <dbReference type="Pfam" id="PF01618"/>
    </source>
</evidence>
<comment type="caution">
    <text evidence="12">The sequence shown here is derived from an EMBL/GenBank/DDBJ whole genome shotgun (WGS) entry which is preliminary data.</text>
</comment>
<dbReference type="InterPro" id="IPR050790">
    <property type="entry name" value="ExbB/TolQ_transport"/>
</dbReference>
<dbReference type="RefSeq" id="WP_405340282.1">
    <property type="nucleotide sequence ID" value="NZ_JBANFI010000006.1"/>
</dbReference>
<evidence type="ECO:0000256" key="8">
    <source>
        <dbReference type="ARBA" id="ARBA00023136"/>
    </source>
</evidence>
<evidence type="ECO:0000256" key="10">
    <source>
        <dbReference type="HAMAP-Rule" id="MF_02202"/>
    </source>
</evidence>
<accession>A0ABW8PYU1</accession>
<name>A0ABW8PYU1_9GAMM</name>
<feature type="domain" description="MotA/TolQ/ExbB proton channel" evidence="11">
    <location>
        <begin position="78"/>
        <end position="204"/>
    </location>
</feature>
<keyword evidence="7 10" id="KW-1133">Transmembrane helix</keyword>
<comment type="function">
    <text evidence="10">Part of the Tol-Pal system, which plays a role in outer membrane invagination during cell division and is important for maintaining outer membrane integrity.</text>
</comment>
<evidence type="ECO:0000313" key="13">
    <source>
        <dbReference type="Proteomes" id="UP001621714"/>
    </source>
</evidence>
<organism evidence="12 13">
    <name type="scientific">Marinospirillum alkalitolerans</name>
    <dbReference type="NCBI Taxonomy" id="3123374"/>
    <lineage>
        <taxon>Bacteria</taxon>
        <taxon>Pseudomonadati</taxon>
        <taxon>Pseudomonadota</taxon>
        <taxon>Gammaproteobacteria</taxon>
        <taxon>Oceanospirillales</taxon>
        <taxon>Oceanospirillaceae</taxon>
        <taxon>Marinospirillum</taxon>
    </lineage>
</organism>
<dbReference type="HAMAP" id="MF_02202">
    <property type="entry name" value="TolQ"/>
    <property type="match status" value="1"/>
</dbReference>
<dbReference type="EMBL" id="JBANFI010000006">
    <property type="protein sequence ID" value="MFK7161446.1"/>
    <property type="molecule type" value="Genomic_DNA"/>
</dbReference>
<dbReference type="Proteomes" id="UP001621714">
    <property type="component" value="Unassembled WGS sequence"/>
</dbReference>
<dbReference type="Pfam" id="PF01618">
    <property type="entry name" value="MotA_ExbB"/>
    <property type="match status" value="1"/>
</dbReference>
<evidence type="ECO:0000256" key="4">
    <source>
        <dbReference type="ARBA" id="ARBA00022519"/>
    </source>
</evidence>
<evidence type="ECO:0000256" key="5">
    <source>
        <dbReference type="ARBA" id="ARBA00022618"/>
    </source>
</evidence>
<dbReference type="PANTHER" id="PTHR30625:SF3">
    <property type="entry name" value="TOL-PAL SYSTEM PROTEIN TOLQ"/>
    <property type="match status" value="1"/>
</dbReference>
<feature type="transmembrane region" description="Helical" evidence="10">
    <location>
        <begin position="6"/>
        <end position="36"/>
    </location>
</feature>
<reference evidence="12 13" key="1">
    <citation type="submission" date="2024-02" db="EMBL/GenBank/DDBJ databases">
        <title>Marinospirillum sp. MEB 164 isolated from Lonar lake sediment.</title>
        <authorList>
            <person name="Joshi A."/>
            <person name="Thite S."/>
        </authorList>
    </citation>
    <scope>NUCLEOTIDE SEQUENCE [LARGE SCALE GENOMIC DNA]</scope>
    <source>
        <strain evidence="12 13">MEB164</strain>
    </source>
</reference>
<keyword evidence="3 10" id="KW-1003">Cell membrane</keyword>
<keyword evidence="9 10" id="KW-0131">Cell cycle</keyword>
<comment type="similarity">
    <text evidence="2 10">Belongs to the ExbB/TolQ family.</text>
</comment>
<evidence type="ECO:0000256" key="3">
    <source>
        <dbReference type="ARBA" id="ARBA00022475"/>
    </source>
</evidence>
<evidence type="ECO:0000256" key="2">
    <source>
        <dbReference type="ARBA" id="ARBA00010442"/>
    </source>
</evidence>
<keyword evidence="5 10" id="KW-0132">Cell division</keyword>
<dbReference type="InterPro" id="IPR002898">
    <property type="entry name" value="MotA_ExbB_proton_chnl"/>
</dbReference>
<dbReference type="NCBIfam" id="TIGR02796">
    <property type="entry name" value="tolQ"/>
    <property type="match status" value="1"/>
</dbReference>
<evidence type="ECO:0000256" key="1">
    <source>
        <dbReference type="ARBA" id="ARBA00004651"/>
    </source>
</evidence>
<feature type="transmembrane region" description="Helical" evidence="10">
    <location>
        <begin position="126"/>
        <end position="147"/>
    </location>
</feature>
<keyword evidence="4 10" id="KW-0997">Cell inner membrane</keyword>
<dbReference type="PANTHER" id="PTHR30625">
    <property type="entry name" value="PROTEIN TOLQ"/>
    <property type="match status" value="1"/>
</dbReference>
<proteinExistence type="inferred from homology"/>
<dbReference type="InterPro" id="IPR014163">
    <property type="entry name" value="Tol-Pal_TolQ"/>
</dbReference>
<protein>
    <recommendedName>
        <fullName evidence="10">Tol-Pal system protein TolQ</fullName>
    </recommendedName>
</protein>
<gene>
    <name evidence="10 12" type="primary">tolQ</name>
    <name evidence="12" type="ORF">V6U78_10400</name>
</gene>
<evidence type="ECO:0000256" key="7">
    <source>
        <dbReference type="ARBA" id="ARBA00022989"/>
    </source>
</evidence>
<keyword evidence="13" id="KW-1185">Reference proteome</keyword>
<comment type="subcellular location">
    <subcellularLocation>
        <location evidence="10">Cell inner membrane</location>
        <topology evidence="10">Multi-pass membrane protein</topology>
    </subcellularLocation>
    <subcellularLocation>
        <location evidence="1">Cell membrane</location>
        <topology evidence="1">Multi-pass membrane protein</topology>
    </subcellularLocation>
</comment>
<sequence>MQELTFWNMVFGASFFIQFLMLVLLAASILSWVAIFQRWQVFRLARQEHETFKERFWSGIELSELFRDTDPYEVQGAERVVYSGFKTFNRIRQKTAEPEPILEGVERSMRIALAEEQDRLHSGLSLLATIGSVSPHIGLFGTVWGIMEAFKSLAGVQQATFAVVAPGMAEALMTTALGLFVAIPSVIAYNRYVASSESLLNHYENFADEFSGILHRSLIVRKAD</sequence>
<comment type="subunit">
    <text evidence="10">The Tol-Pal system is composed of five core proteins: the inner membrane proteins TolA, TolQ and TolR, the periplasmic protein TolB and the outer membrane protein Pal. They form a network linking the inner and outer membranes and the peptidoglycan layer.</text>
</comment>
<evidence type="ECO:0000313" key="12">
    <source>
        <dbReference type="EMBL" id="MFK7161446.1"/>
    </source>
</evidence>
<evidence type="ECO:0000256" key="9">
    <source>
        <dbReference type="ARBA" id="ARBA00023306"/>
    </source>
</evidence>
<keyword evidence="8 10" id="KW-0472">Membrane</keyword>
<keyword evidence="6 10" id="KW-0812">Transmembrane</keyword>
<feature type="transmembrane region" description="Helical" evidence="10">
    <location>
        <begin position="167"/>
        <end position="189"/>
    </location>
</feature>
<evidence type="ECO:0000256" key="6">
    <source>
        <dbReference type="ARBA" id="ARBA00022692"/>
    </source>
</evidence>